<feature type="transmembrane region" description="Helical" evidence="1">
    <location>
        <begin position="114"/>
        <end position="138"/>
    </location>
</feature>
<name>A0ABQ1UJ98_9NOCA</name>
<dbReference type="InterPro" id="IPR010699">
    <property type="entry name" value="DUF1275"/>
</dbReference>
<feature type="transmembrane region" description="Helical" evidence="1">
    <location>
        <begin position="144"/>
        <end position="161"/>
    </location>
</feature>
<dbReference type="PANTHER" id="PTHR37314:SF4">
    <property type="entry name" value="UPF0700 TRANSMEMBRANE PROTEIN YOAK"/>
    <property type="match status" value="1"/>
</dbReference>
<evidence type="ECO:0000313" key="2">
    <source>
        <dbReference type="EMBL" id="GGF18712.1"/>
    </source>
</evidence>
<keyword evidence="1" id="KW-1133">Transmembrane helix</keyword>
<dbReference type="EMBL" id="BMCS01000001">
    <property type="protein sequence ID" value="GGF18712.1"/>
    <property type="molecule type" value="Genomic_DNA"/>
</dbReference>
<dbReference type="Proteomes" id="UP000632454">
    <property type="component" value="Unassembled WGS sequence"/>
</dbReference>
<keyword evidence="1" id="KW-0812">Transmembrane</keyword>
<protein>
    <recommendedName>
        <fullName evidence="4">DUF1275 domain-containing protein</fullName>
    </recommendedName>
</protein>
<feature type="transmembrane region" description="Helical" evidence="1">
    <location>
        <begin position="33"/>
        <end position="51"/>
    </location>
</feature>
<keyword evidence="3" id="KW-1185">Reference proteome</keyword>
<proteinExistence type="predicted"/>
<evidence type="ECO:0008006" key="4">
    <source>
        <dbReference type="Google" id="ProtNLM"/>
    </source>
</evidence>
<evidence type="ECO:0000256" key="1">
    <source>
        <dbReference type="SAM" id="Phobius"/>
    </source>
</evidence>
<organism evidence="2 3">
    <name type="scientific">Williamsia phyllosphaerae</name>
    <dbReference type="NCBI Taxonomy" id="885042"/>
    <lineage>
        <taxon>Bacteria</taxon>
        <taxon>Bacillati</taxon>
        <taxon>Actinomycetota</taxon>
        <taxon>Actinomycetes</taxon>
        <taxon>Mycobacteriales</taxon>
        <taxon>Nocardiaceae</taxon>
        <taxon>Williamsia</taxon>
    </lineage>
</organism>
<accession>A0ABQ1UJ98</accession>
<reference evidence="3" key="1">
    <citation type="journal article" date="2019" name="Int. J. Syst. Evol. Microbiol.">
        <title>The Global Catalogue of Microorganisms (GCM) 10K type strain sequencing project: providing services to taxonomists for standard genome sequencing and annotation.</title>
        <authorList>
            <consortium name="The Broad Institute Genomics Platform"/>
            <consortium name="The Broad Institute Genome Sequencing Center for Infectious Disease"/>
            <person name="Wu L."/>
            <person name="Ma J."/>
        </authorList>
    </citation>
    <scope>NUCLEOTIDE SEQUENCE [LARGE SCALE GENOMIC DNA]</scope>
    <source>
        <strain evidence="3">CCM 7855</strain>
    </source>
</reference>
<dbReference type="PANTHER" id="PTHR37314">
    <property type="entry name" value="SLR0142 PROTEIN"/>
    <property type="match status" value="1"/>
</dbReference>
<feature type="transmembrane region" description="Helical" evidence="1">
    <location>
        <begin position="199"/>
        <end position="217"/>
    </location>
</feature>
<evidence type="ECO:0000313" key="3">
    <source>
        <dbReference type="Proteomes" id="UP000632454"/>
    </source>
</evidence>
<comment type="caution">
    <text evidence="2">The sequence shown here is derived from an EMBL/GenBank/DDBJ whole genome shotgun (WGS) entry which is preliminary data.</text>
</comment>
<feature type="transmembrane region" description="Helical" evidence="1">
    <location>
        <begin position="58"/>
        <end position="79"/>
    </location>
</feature>
<sequence>MTTSTHICLSFADRTYRLRPYCDAVSPTTRPSAIAFAALLGALSGSVDVLVFTRLGEVFASVITGNVVVVGVAIGGGHLGVMSHAAISVGCYAIGVVVATLMTRRDDEHPVHGAANPVIAVYGIEFALLCGLGAIWVATDGRPTGIAQFVALALTAAAMGMQSRAFAMYRLPGVTTTYFTGTLTNLLTGLVTDSTVNRAAAVALMSLLVGAAASGALVSVLPIAAPALPLGLLAAALAMIAVRRYRHTT</sequence>
<feature type="transmembrane region" description="Helical" evidence="1">
    <location>
        <begin position="85"/>
        <end position="102"/>
    </location>
</feature>
<gene>
    <name evidence="2" type="ORF">GCM10007298_13380</name>
</gene>
<feature type="transmembrane region" description="Helical" evidence="1">
    <location>
        <begin position="223"/>
        <end position="242"/>
    </location>
</feature>
<keyword evidence="1" id="KW-0472">Membrane</keyword>
<dbReference type="Pfam" id="PF06912">
    <property type="entry name" value="DUF1275"/>
    <property type="match status" value="1"/>
</dbReference>